<feature type="domain" description="Cupin type-2" evidence="1">
    <location>
        <begin position="46"/>
        <end position="114"/>
    </location>
</feature>
<name>A0ABN7QMR5_9BURK</name>
<keyword evidence="3" id="KW-1185">Reference proteome</keyword>
<dbReference type="Gene3D" id="2.60.120.10">
    <property type="entry name" value="Jelly Rolls"/>
    <property type="match status" value="1"/>
</dbReference>
<dbReference type="InterPro" id="IPR011051">
    <property type="entry name" value="RmlC_Cupin_sf"/>
</dbReference>
<proteinExistence type="predicted"/>
<accession>A0ABN7QMR5</accession>
<dbReference type="InterPro" id="IPR014710">
    <property type="entry name" value="RmlC-like_jellyroll"/>
</dbReference>
<dbReference type="Proteomes" id="UP000789752">
    <property type="component" value="Unassembled WGS sequence"/>
</dbReference>
<dbReference type="SUPFAM" id="SSF51182">
    <property type="entry name" value="RmlC-like cupins"/>
    <property type="match status" value="1"/>
</dbReference>
<comment type="caution">
    <text evidence="2">The sequence shown here is derived from an EMBL/GenBank/DDBJ whole genome shotgun (WGS) entry which is preliminary data.</text>
</comment>
<evidence type="ECO:0000313" key="2">
    <source>
        <dbReference type="EMBL" id="CAG4909514.1"/>
    </source>
</evidence>
<sequence length="123" mass="13994">MQNEMVFSMDDMPWRNLKELPAARGFKYKALVCDDPGYTDTYSCELVALGPEDHSVAHREEWNHTLIFLEGQGELTIRGQKWTVTKGSVAKVKAGDVHLLTNTGDEQMLVLTIYDPPRPREKD</sequence>
<dbReference type="Pfam" id="PF07883">
    <property type="entry name" value="Cupin_2"/>
    <property type="match status" value="1"/>
</dbReference>
<protein>
    <recommendedName>
        <fullName evidence="1">Cupin type-2 domain-containing protein</fullName>
    </recommendedName>
</protein>
<dbReference type="RefSeq" id="WP_228980665.1">
    <property type="nucleotide sequence ID" value="NZ_CAJQYY010000021.1"/>
</dbReference>
<evidence type="ECO:0000313" key="3">
    <source>
        <dbReference type="Proteomes" id="UP000789752"/>
    </source>
</evidence>
<reference evidence="2 3" key="1">
    <citation type="submission" date="2021-04" db="EMBL/GenBank/DDBJ databases">
        <authorList>
            <person name="Vanwijnsberghe S."/>
        </authorList>
    </citation>
    <scope>NUCLEOTIDE SEQUENCE [LARGE SCALE GENOMIC DNA]</scope>
    <source>
        <strain evidence="2 3">LMG 32171</strain>
    </source>
</reference>
<dbReference type="EMBL" id="CAJQYY010000021">
    <property type="protein sequence ID" value="CAG4909514.1"/>
    <property type="molecule type" value="Genomic_DNA"/>
</dbReference>
<evidence type="ECO:0000259" key="1">
    <source>
        <dbReference type="Pfam" id="PF07883"/>
    </source>
</evidence>
<gene>
    <name evidence="2" type="ORF">R54767_03606</name>
</gene>
<organism evidence="2 3">
    <name type="scientific">Paraburkholderia gardini</name>
    <dbReference type="NCBI Taxonomy" id="2823469"/>
    <lineage>
        <taxon>Bacteria</taxon>
        <taxon>Pseudomonadati</taxon>
        <taxon>Pseudomonadota</taxon>
        <taxon>Betaproteobacteria</taxon>
        <taxon>Burkholderiales</taxon>
        <taxon>Burkholderiaceae</taxon>
        <taxon>Paraburkholderia</taxon>
    </lineage>
</organism>
<dbReference type="InterPro" id="IPR013096">
    <property type="entry name" value="Cupin_2"/>
</dbReference>